<feature type="compositionally biased region" description="Basic and acidic residues" evidence="7">
    <location>
        <begin position="322"/>
        <end position="331"/>
    </location>
</feature>
<keyword evidence="5" id="KW-0539">Nucleus</keyword>
<feature type="compositionally biased region" description="Basic and acidic residues" evidence="7">
    <location>
        <begin position="418"/>
        <end position="488"/>
    </location>
</feature>
<name>A0AAD7T6U6_9TELE</name>
<feature type="compositionally biased region" description="Basic and acidic residues" evidence="7">
    <location>
        <begin position="391"/>
        <end position="400"/>
    </location>
</feature>
<evidence type="ECO:0000256" key="6">
    <source>
        <dbReference type="ARBA" id="ARBA00023306"/>
    </source>
</evidence>
<evidence type="ECO:0000256" key="7">
    <source>
        <dbReference type="SAM" id="MobiDB-lite"/>
    </source>
</evidence>
<dbReference type="Proteomes" id="UP001221898">
    <property type="component" value="Unassembled WGS sequence"/>
</dbReference>
<accession>A0AAD7T6U6</accession>
<sequence length="643" mass="68395">MGLDFPPKVVAADEAEHAGNSVQRKKRVHFGVPLSPEFFDRWLPPSTPLHKGGTPAAPPSSAGSQLRSLLKTPQRPVPALPQPDFNSPSPTKSPAPTLPQPDFSSPSLTEDSPPPSTGFHTAGARPPCQEEEGKVPDPVRITAPVVAEEACSSQQDAADVAPGVCEETARRESRQPDTSPASPPTPSRETETDPEQDSAPEPPVSTAGPAPEPPVITAGPAPEPPVSTAGPAQRRGRKRKQPTENDTAAARRRPSRNAAVSASGKMKGCAGKRRWGSKEVDRSLYGKRDYASKNPLLSPITEALSSTSRSPTPQRHRSARRRPVEDCREIHNPSMPPGEEPGHGDPVASVVTAAALWRKRFLLLPALEATLNGRPDDHEADSPAGVTAEGDTSRAARTADRAASGSHSERPAACPRGGESEPERKAQKERQSEGEKGQHSPQRRFREGDTRTHMQTDARCSEALERVVPMDRDTGGEAEGHSDADAHRSAQSGAGDAAVPEPDAQPDAGQEAAGAASQRAKPGRRSGALGRPKGRRSALLCPRSVDFCIEDVLQPLPRDRRSVRRSLRNQSHRDPSASGLAWVPHPSPSPTAAARRSTRRGTRGRLSSARKTPQPRPQSSPTPPTSSPSSTHDLPTLLEAPSP</sequence>
<feature type="compositionally biased region" description="Pro residues" evidence="7">
    <location>
        <begin position="614"/>
        <end position="626"/>
    </location>
</feature>
<evidence type="ECO:0000256" key="2">
    <source>
        <dbReference type="ARBA" id="ARBA00022499"/>
    </source>
</evidence>
<proteinExistence type="predicted"/>
<keyword evidence="10" id="KW-1185">Reference proteome</keyword>
<dbReference type="InterPro" id="IPR029334">
    <property type="entry name" value="PP1-bd"/>
</dbReference>
<evidence type="ECO:0000313" key="10">
    <source>
        <dbReference type="Proteomes" id="UP001221898"/>
    </source>
</evidence>
<gene>
    <name evidence="9" type="ORF">AAFF_G00423950</name>
</gene>
<dbReference type="PANTHER" id="PTHR21603:SF16">
    <property type="entry name" value="CELL DIVISION CYCLE-ASSOCIATED PROTEIN 2"/>
    <property type="match status" value="1"/>
</dbReference>
<dbReference type="GO" id="GO:0051983">
    <property type="term" value="P:regulation of chromosome segregation"/>
    <property type="evidence" value="ECO:0007669"/>
    <property type="project" value="TreeGrafter"/>
</dbReference>
<dbReference type="GO" id="GO:0005634">
    <property type="term" value="C:nucleus"/>
    <property type="evidence" value="ECO:0007669"/>
    <property type="project" value="UniProtKB-SubCell"/>
</dbReference>
<keyword evidence="6" id="KW-0131">Cell cycle</keyword>
<keyword evidence="3" id="KW-0597">Phosphoprotein</keyword>
<protein>
    <recommendedName>
        <fullName evidence="8">PP1-binding domain-containing protein</fullName>
    </recommendedName>
</protein>
<feature type="compositionally biased region" description="Basic and acidic residues" evidence="7">
    <location>
        <begin position="276"/>
        <end position="291"/>
    </location>
</feature>
<dbReference type="EMBL" id="JAINUG010000009">
    <property type="protein sequence ID" value="KAJ8415415.1"/>
    <property type="molecule type" value="Genomic_DNA"/>
</dbReference>
<reference evidence="9" key="1">
    <citation type="journal article" date="2023" name="Science">
        <title>Genome structures resolve the early diversification of teleost fishes.</title>
        <authorList>
            <person name="Parey E."/>
            <person name="Louis A."/>
            <person name="Montfort J."/>
            <person name="Bouchez O."/>
            <person name="Roques C."/>
            <person name="Iampietro C."/>
            <person name="Lluch J."/>
            <person name="Castinel A."/>
            <person name="Donnadieu C."/>
            <person name="Desvignes T."/>
            <person name="Floi Bucao C."/>
            <person name="Jouanno E."/>
            <person name="Wen M."/>
            <person name="Mejri S."/>
            <person name="Dirks R."/>
            <person name="Jansen H."/>
            <person name="Henkel C."/>
            <person name="Chen W.J."/>
            <person name="Zahm M."/>
            <person name="Cabau C."/>
            <person name="Klopp C."/>
            <person name="Thompson A.W."/>
            <person name="Robinson-Rechavi M."/>
            <person name="Braasch I."/>
            <person name="Lecointre G."/>
            <person name="Bobe J."/>
            <person name="Postlethwait J.H."/>
            <person name="Berthelot C."/>
            <person name="Roest Crollius H."/>
            <person name="Guiguen Y."/>
        </authorList>
    </citation>
    <scope>NUCLEOTIDE SEQUENCE</scope>
    <source>
        <strain evidence="9">NC1722</strain>
    </source>
</reference>
<comment type="subcellular location">
    <subcellularLocation>
        <location evidence="1">Nucleus</location>
    </subcellularLocation>
</comment>
<dbReference type="AlphaFoldDB" id="A0AAD7T6U6"/>
<evidence type="ECO:0000259" key="8">
    <source>
        <dbReference type="Pfam" id="PF15276"/>
    </source>
</evidence>
<evidence type="ECO:0000256" key="5">
    <source>
        <dbReference type="ARBA" id="ARBA00023242"/>
    </source>
</evidence>
<organism evidence="9 10">
    <name type="scientific">Aldrovandia affinis</name>
    <dbReference type="NCBI Taxonomy" id="143900"/>
    <lineage>
        <taxon>Eukaryota</taxon>
        <taxon>Metazoa</taxon>
        <taxon>Chordata</taxon>
        <taxon>Craniata</taxon>
        <taxon>Vertebrata</taxon>
        <taxon>Euteleostomi</taxon>
        <taxon>Actinopterygii</taxon>
        <taxon>Neopterygii</taxon>
        <taxon>Teleostei</taxon>
        <taxon>Notacanthiformes</taxon>
        <taxon>Halosauridae</taxon>
        <taxon>Aldrovandia</taxon>
    </lineage>
</organism>
<comment type="caution">
    <text evidence="9">The sequence shown here is derived from an EMBL/GenBank/DDBJ whole genome shotgun (WGS) entry which is preliminary data.</text>
</comment>
<feature type="domain" description="PP1-binding" evidence="8">
    <location>
        <begin position="24"/>
        <end position="86"/>
    </location>
</feature>
<dbReference type="Pfam" id="PF15276">
    <property type="entry name" value="PP1_bind"/>
    <property type="match status" value="1"/>
</dbReference>
<evidence type="ECO:0000256" key="1">
    <source>
        <dbReference type="ARBA" id="ARBA00004123"/>
    </source>
</evidence>
<feature type="region of interest" description="Disordered" evidence="7">
    <location>
        <begin position="372"/>
        <end position="643"/>
    </location>
</feature>
<feature type="compositionally biased region" description="Polar residues" evidence="7">
    <location>
        <begin position="303"/>
        <end position="313"/>
    </location>
</feature>
<dbReference type="GO" id="GO:0005694">
    <property type="term" value="C:chromosome"/>
    <property type="evidence" value="ECO:0007669"/>
    <property type="project" value="TreeGrafter"/>
</dbReference>
<keyword evidence="4" id="KW-0832">Ubl conjugation</keyword>
<evidence type="ECO:0000313" key="9">
    <source>
        <dbReference type="EMBL" id="KAJ8415415.1"/>
    </source>
</evidence>
<keyword evidence="2" id="KW-1017">Isopeptide bond</keyword>
<evidence type="ECO:0000256" key="4">
    <source>
        <dbReference type="ARBA" id="ARBA00022843"/>
    </source>
</evidence>
<dbReference type="GO" id="GO:0007088">
    <property type="term" value="P:regulation of mitotic nuclear division"/>
    <property type="evidence" value="ECO:0007669"/>
    <property type="project" value="TreeGrafter"/>
</dbReference>
<dbReference type="PANTHER" id="PTHR21603">
    <property type="entry name" value="ANTIGEN KI-67-LIKE PROTEIN"/>
    <property type="match status" value="1"/>
</dbReference>
<feature type="region of interest" description="Disordered" evidence="7">
    <location>
        <begin position="1"/>
        <end position="347"/>
    </location>
</feature>
<evidence type="ECO:0000256" key="3">
    <source>
        <dbReference type="ARBA" id="ARBA00022553"/>
    </source>
</evidence>